<name>A0A2P6SCG8_ROSCH</name>
<gene>
    <name evidence="1" type="ORF">RchiOBHm_Chr1g0335071</name>
</gene>
<organism evidence="1 2">
    <name type="scientific">Rosa chinensis</name>
    <name type="common">China rose</name>
    <dbReference type="NCBI Taxonomy" id="74649"/>
    <lineage>
        <taxon>Eukaryota</taxon>
        <taxon>Viridiplantae</taxon>
        <taxon>Streptophyta</taxon>
        <taxon>Embryophyta</taxon>
        <taxon>Tracheophyta</taxon>
        <taxon>Spermatophyta</taxon>
        <taxon>Magnoliopsida</taxon>
        <taxon>eudicotyledons</taxon>
        <taxon>Gunneridae</taxon>
        <taxon>Pentapetalae</taxon>
        <taxon>rosids</taxon>
        <taxon>fabids</taxon>
        <taxon>Rosales</taxon>
        <taxon>Rosaceae</taxon>
        <taxon>Rosoideae</taxon>
        <taxon>Rosoideae incertae sedis</taxon>
        <taxon>Rosa</taxon>
    </lineage>
</organism>
<dbReference type="AlphaFoldDB" id="A0A2P6SCG8"/>
<evidence type="ECO:0000313" key="2">
    <source>
        <dbReference type="Proteomes" id="UP000238479"/>
    </source>
</evidence>
<protein>
    <submittedName>
        <fullName evidence="1">Uncharacterized protein</fullName>
    </submittedName>
</protein>
<keyword evidence="2" id="KW-1185">Reference proteome</keyword>
<dbReference type="STRING" id="74649.A0A2P6SCG8"/>
<accession>A0A2P6SCG8</accession>
<dbReference type="Proteomes" id="UP000238479">
    <property type="component" value="Chromosome 1"/>
</dbReference>
<dbReference type="Gramene" id="PRQ56375">
    <property type="protein sequence ID" value="PRQ56375"/>
    <property type="gene ID" value="RchiOBHm_Chr1g0335071"/>
</dbReference>
<comment type="caution">
    <text evidence="1">The sequence shown here is derived from an EMBL/GenBank/DDBJ whole genome shotgun (WGS) entry which is preliminary data.</text>
</comment>
<sequence>MERKSLSCNIERRQKKNVSFSSKTSSLYIERESRRSKKDDGGGSWCCLCRTSFSLSLPLRPITLLANRLCQECQTLIENHDKIKLLSNARNNLNTTLKDVEGMMSISVVASAARDSFE</sequence>
<proteinExistence type="predicted"/>
<evidence type="ECO:0000313" key="1">
    <source>
        <dbReference type="EMBL" id="PRQ56375.1"/>
    </source>
</evidence>
<reference evidence="1 2" key="1">
    <citation type="journal article" date="2018" name="Nat. Genet.">
        <title>The Rosa genome provides new insights in the design of modern roses.</title>
        <authorList>
            <person name="Bendahmane M."/>
        </authorList>
    </citation>
    <scope>NUCLEOTIDE SEQUENCE [LARGE SCALE GENOMIC DNA]</scope>
    <source>
        <strain evidence="2">cv. Old Blush</strain>
    </source>
</reference>
<dbReference type="EMBL" id="PDCK01000039">
    <property type="protein sequence ID" value="PRQ56375.1"/>
    <property type="molecule type" value="Genomic_DNA"/>
</dbReference>